<dbReference type="HOGENOM" id="CLU_1397872_0_0_1"/>
<sequence length="195" mass="22462">MKIEELEKYADVLKYLEKQQRKKHLLLGNGFSMAYNPSIFSYNALNSFIENSDNDLLKKMFSIINTKNFELIMQQLDNFSEIAATFSTDKSLVKKINEASKTLKENLIEAVKELHPEHVFKVPEEESAACAGYIENYVGKGGTVFSTNYDLLLYWVLMRNGSKNAIDGFGRDQENPDDFVPEDERVYSELRDRGY</sequence>
<dbReference type="Pfam" id="PF16263">
    <property type="entry name" value="DUF4917"/>
    <property type="match status" value="1"/>
</dbReference>
<dbReference type="EMBL" id="DS476617">
    <property type="protein sequence ID" value="EDO26169.1"/>
    <property type="molecule type" value="Genomic_DNA"/>
</dbReference>
<protein>
    <recommendedName>
        <fullName evidence="3">DUF4917 family protein</fullName>
    </recommendedName>
</protein>
<keyword evidence="2" id="KW-1185">Reference proteome</keyword>
<accession>A7TCP5</accession>
<gene>
    <name evidence="1" type="ORF">NEMVEDRAFT_v1g225324</name>
</gene>
<dbReference type="InParanoid" id="A7TCP5"/>
<evidence type="ECO:0008006" key="3">
    <source>
        <dbReference type="Google" id="ProtNLM"/>
    </source>
</evidence>
<organism evidence="1 2">
    <name type="scientific">Nematostella vectensis</name>
    <name type="common">Starlet sea anemone</name>
    <dbReference type="NCBI Taxonomy" id="45351"/>
    <lineage>
        <taxon>Eukaryota</taxon>
        <taxon>Metazoa</taxon>
        <taxon>Cnidaria</taxon>
        <taxon>Anthozoa</taxon>
        <taxon>Hexacorallia</taxon>
        <taxon>Actiniaria</taxon>
        <taxon>Edwardsiidae</taxon>
        <taxon>Nematostella</taxon>
    </lineage>
</organism>
<proteinExistence type="predicted"/>
<dbReference type="InterPro" id="IPR032581">
    <property type="entry name" value="DUF4917"/>
</dbReference>
<dbReference type="AlphaFoldDB" id="A7TCP5"/>
<reference evidence="1 2" key="1">
    <citation type="journal article" date="2007" name="Science">
        <title>Sea anemone genome reveals ancestral eumetazoan gene repertoire and genomic organization.</title>
        <authorList>
            <person name="Putnam N.H."/>
            <person name="Srivastava M."/>
            <person name="Hellsten U."/>
            <person name="Dirks B."/>
            <person name="Chapman J."/>
            <person name="Salamov A."/>
            <person name="Terry A."/>
            <person name="Shapiro H."/>
            <person name="Lindquist E."/>
            <person name="Kapitonov V.V."/>
            <person name="Jurka J."/>
            <person name="Genikhovich G."/>
            <person name="Grigoriev I.V."/>
            <person name="Lucas S.M."/>
            <person name="Steele R.E."/>
            <person name="Finnerty J.R."/>
            <person name="Technau U."/>
            <person name="Martindale M.Q."/>
            <person name="Rokhsar D.S."/>
        </authorList>
    </citation>
    <scope>NUCLEOTIDE SEQUENCE [LARGE SCALE GENOMIC DNA]</scope>
    <source>
        <strain evidence="2">CH2 X CH6</strain>
    </source>
</reference>
<evidence type="ECO:0000313" key="1">
    <source>
        <dbReference type="EMBL" id="EDO26169.1"/>
    </source>
</evidence>
<name>A7TCP5_NEMVE</name>
<dbReference type="Proteomes" id="UP000001593">
    <property type="component" value="Unassembled WGS sequence"/>
</dbReference>
<evidence type="ECO:0000313" key="2">
    <source>
        <dbReference type="Proteomes" id="UP000001593"/>
    </source>
</evidence>